<proteinExistence type="inferred from homology"/>
<evidence type="ECO:0000259" key="5">
    <source>
        <dbReference type="PROSITE" id="PS00622"/>
    </source>
</evidence>
<evidence type="ECO:0000313" key="6">
    <source>
        <dbReference type="EMBL" id="MBC5621411.1"/>
    </source>
</evidence>
<dbReference type="Pfam" id="PF04542">
    <property type="entry name" value="Sigma70_r2"/>
    <property type="match status" value="1"/>
</dbReference>
<dbReference type="InterPro" id="IPR014327">
    <property type="entry name" value="RNA_pol_sigma70_bacteroid"/>
</dbReference>
<dbReference type="SUPFAM" id="SSF88659">
    <property type="entry name" value="Sigma3 and sigma4 domains of RNA polymerase sigma factors"/>
    <property type="match status" value="1"/>
</dbReference>
<gene>
    <name evidence="6" type="ORF">H8S64_09895</name>
</gene>
<dbReference type="PANTHER" id="PTHR43133:SF46">
    <property type="entry name" value="RNA POLYMERASE SIGMA-70 FACTOR ECF SUBFAMILY"/>
    <property type="match status" value="1"/>
</dbReference>
<dbReference type="PROSITE" id="PS00622">
    <property type="entry name" value="HTH_LUXR_1"/>
    <property type="match status" value="1"/>
</dbReference>
<keyword evidence="2" id="KW-0805">Transcription regulation</keyword>
<dbReference type="Gene3D" id="1.10.1740.10">
    <property type="match status" value="1"/>
</dbReference>
<keyword evidence="7" id="KW-1185">Reference proteome</keyword>
<keyword evidence="4" id="KW-0804">Transcription</keyword>
<dbReference type="CDD" id="cd06171">
    <property type="entry name" value="Sigma70_r4"/>
    <property type="match status" value="1"/>
</dbReference>
<feature type="domain" description="HTH luxR-type" evidence="5">
    <location>
        <begin position="136"/>
        <end position="163"/>
    </location>
</feature>
<dbReference type="SUPFAM" id="SSF88946">
    <property type="entry name" value="Sigma2 domain of RNA polymerase sigma factors"/>
    <property type="match status" value="1"/>
</dbReference>
<evidence type="ECO:0000256" key="4">
    <source>
        <dbReference type="ARBA" id="ARBA00023163"/>
    </source>
</evidence>
<dbReference type="Gene3D" id="1.10.10.10">
    <property type="entry name" value="Winged helix-like DNA-binding domain superfamily/Winged helix DNA-binding domain"/>
    <property type="match status" value="1"/>
</dbReference>
<dbReference type="NCBIfam" id="TIGR02937">
    <property type="entry name" value="sigma70-ECF"/>
    <property type="match status" value="1"/>
</dbReference>
<name>A0ABR7D0E7_9BACT</name>
<dbReference type="NCBIfam" id="TIGR02985">
    <property type="entry name" value="Sig70_bacteroi1"/>
    <property type="match status" value="1"/>
</dbReference>
<dbReference type="InterPro" id="IPR013249">
    <property type="entry name" value="RNA_pol_sigma70_r4_t2"/>
</dbReference>
<evidence type="ECO:0000256" key="2">
    <source>
        <dbReference type="ARBA" id="ARBA00023015"/>
    </source>
</evidence>
<comment type="caution">
    <text evidence="6">The sequence shown here is derived from an EMBL/GenBank/DDBJ whole genome shotgun (WGS) entry which is preliminary data.</text>
</comment>
<organism evidence="6 7">
    <name type="scientific">Butyricimonas hominis</name>
    <dbReference type="NCBI Taxonomy" id="2763032"/>
    <lineage>
        <taxon>Bacteria</taxon>
        <taxon>Pseudomonadati</taxon>
        <taxon>Bacteroidota</taxon>
        <taxon>Bacteroidia</taxon>
        <taxon>Bacteroidales</taxon>
        <taxon>Odoribacteraceae</taxon>
        <taxon>Butyricimonas</taxon>
    </lineage>
</organism>
<dbReference type="InterPro" id="IPR007627">
    <property type="entry name" value="RNA_pol_sigma70_r2"/>
</dbReference>
<accession>A0ABR7D0E7</accession>
<dbReference type="EMBL" id="JACOOH010000004">
    <property type="protein sequence ID" value="MBC5621411.1"/>
    <property type="molecule type" value="Genomic_DNA"/>
</dbReference>
<dbReference type="Pfam" id="PF08281">
    <property type="entry name" value="Sigma70_r4_2"/>
    <property type="match status" value="1"/>
</dbReference>
<protein>
    <submittedName>
        <fullName evidence="6">RNA polymerase sigma-70 factor</fullName>
    </submittedName>
</protein>
<sequence length="177" mass="20573">MRSNKKVTGNHFDLGDFIREYFASLCAIAFKITGDSDAAQDIAQEVIIKFWENKKQHENLESIENYLFIMVRNESLNYLRGLAREKNRYEQVTFINEQEDSVWDTIIEQETNLLLLEAIDALPPQCKRIVDLSLAGNNTKEIAEELGIAVNTVKVLKSRAIHKLREYFSENDIWIEF</sequence>
<dbReference type="InterPro" id="IPR000792">
    <property type="entry name" value="Tscrpt_reg_LuxR_C"/>
</dbReference>
<dbReference type="InterPro" id="IPR013324">
    <property type="entry name" value="RNA_pol_sigma_r3/r4-like"/>
</dbReference>
<dbReference type="InterPro" id="IPR013325">
    <property type="entry name" value="RNA_pol_sigma_r2"/>
</dbReference>
<dbReference type="PANTHER" id="PTHR43133">
    <property type="entry name" value="RNA POLYMERASE ECF-TYPE SIGMA FACTO"/>
    <property type="match status" value="1"/>
</dbReference>
<evidence type="ECO:0000256" key="3">
    <source>
        <dbReference type="ARBA" id="ARBA00023082"/>
    </source>
</evidence>
<dbReference type="InterPro" id="IPR036388">
    <property type="entry name" value="WH-like_DNA-bd_sf"/>
</dbReference>
<reference evidence="6 7" key="1">
    <citation type="submission" date="2020-08" db="EMBL/GenBank/DDBJ databases">
        <title>Genome public.</title>
        <authorList>
            <person name="Liu C."/>
            <person name="Sun Q."/>
        </authorList>
    </citation>
    <scope>NUCLEOTIDE SEQUENCE [LARGE SCALE GENOMIC DNA]</scope>
    <source>
        <strain evidence="6 7">NSJ-56</strain>
    </source>
</reference>
<dbReference type="InterPro" id="IPR014284">
    <property type="entry name" value="RNA_pol_sigma-70_dom"/>
</dbReference>
<evidence type="ECO:0000313" key="7">
    <source>
        <dbReference type="Proteomes" id="UP000646484"/>
    </source>
</evidence>
<comment type="similarity">
    <text evidence="1">Belongs to the sigma-70 factor family. ECF subfamily.</text>
</comment>
<keyword evidence="3" id="KW-0731">Sigma factor</keyword>
<dbReference type="Proteomes" id="UP000646484">
    <property type="component" value="Unassembled WGS sequence"/>
</dbReference>
<dbReference type="RefSeq" id="WP_186975957.1">
    <property type="nucleotide sequence ID" value="NZ_JACOOH010000004.1"/>
</dbReference>
<evidence type="ECO:0000256" key="1">
    <source>
        <dbReference type="ARBA" id="ARBA00010641"/>
    </source>
</evidence>
<dbReference type="InterPro" id="IPR039425">
    <property type="entry name" value="RNA_pol_sigma-70-like"/>
</dbReference>